<evidence type="ECO:0000313" key="2">
    <source>
        <dbReference type="EMBL" id="EAL3753498.1"/>
    </source>
</evidence>
<gene>
    <name evidence="2" type="ORF">BFM45_08240</name>
</gene>
<organism evidence="2">
    <name type="scientific">Campylobacter jejuni</name>
    <dbReference type="NCBI Taxonomy" id="197"/>
    <lineage>
        <taxon>Bacteria</taxon>
        <taxon>Pseudomonadati</taxon>
        <taxon>Campylobacterota</taxon>
        <taxon>Epsilonproteobacteria</taxon>
        <taxon>Campylobacterales</taxon>
        <taxon>Campylobacteraceae</taxon>
        <taxon>Campylobacter</taxon>
    </lineage>
</organism>
<dbReference type="InterPro" id="IPR022642">
    <property type="entry name" value="CheR_C"/>
</dbReference>
<dbReference type="SUPFAM" id="SSF53335">
    <property type="entry name" value="S-adenosyl-L-methionine-dependent methyltransferases"/>
    <property type="match status" value="1"/>
</dbReference>
<feature type="non-terminal residue" evidence="2">
    <location>
        <position position="1"/>
    </location>
</feature>
<dbReference type="PRINTS" id="PR00996">
    <property type="entry name" value="CHERMTFRASE"/>
</dbReference>
<evidence type="ECO:0000259" key="1">
    <source>
        <dbReference type="PROSITE" id="PS50123"/>
    </source>
</evidence>
<dbReference type="Pfam" id="PF01739">
    <property type="entry name" value="CheR"/>
    <property type="match status" value="1"/>
</dbReference>
<name>A0A5T1Q4H8_CAMJU</name>
<dbReference type="Gene3D" id="3.40.50.150">
    <property type="entry name" value="Vaccinia Virus protein VP39"/>
    <property type="match status" value="1"/>
</dbReference>
<dbReference type="AlphaFoldDB" id="A0A5T1Q4H8"/>
<accession>A0A5T1Q4H8</accession>
<protein>
    <submittedName>
        <fullName evidence="2">Chemotaxis protein CheR</fullName>
    </submittedName>
</protein>
<reference evidence="2" key="1">
    <citation type="submission" date="2018-05" db="EMBL/GenBank/DDBJ databases">
        <authorList>
            <consortium name="NARMS: The National Antimicrobial Resistance Monitoring System"/>
        </authorList>
    </citation>
    <scope>NUCLEOTIDE SEQUENCE</scope>
    <source>
        <strain evidence="2">FSIS1607218</strain>
    </source>
</reference>
<comment type="caution">
    <text evidence="2">The sequence shown here is derived from an EMBL/GenBank/DDBJ whole genome shotgun (WGS) entry which is preliminary data.</text>
</comment>
<dbReference type="PROSITE" id="PS50123">
    <property type="entry name" value="CHER"/>
    <property type="match status" value="1"/>
</dbReference>
<dbReference type="InterPro" id="IPR000780">
    <property type="entry name" value="CheR_MeTrfase"/>
</dbReference>
<dbReference type="GO" id="GO:0008757">
    <property type="term" value="F:S-adenosylmethionine-dependent methyltransferase activity"/>
    <property type="evidence" value="ECO:0007669"/>
    <property type="project" value="InterPro"/>
</dbReference>
<dbReference type="EMBL" id="AACNSI010000044">
    <property type="protein sequence ID" value="EAL3753498.1"/>
    <property type="molecule type" value="Genomic_DNA"/>
</dbReference>
<feature type="domain" description="CheR-type methyltransferase" evidence="1">
    <location>
        <begin position="1"/>
        <end position="78"/>
    </location>
</feature>
<sequence>ELCNVFEEKFSRLGKFDIIASRNMIIYFDHESKLKLMERFHRILNDKGRLYVGNADLIPETIYFKKIFSPRGVYYEKV</sequence>
<proteinExistence type="predicted"/>
<dbReference type="InterPro" id="IPR029063">
    <property type="entry name" value="SAM-dependent_MTases_sf"/>
</dbReference>